<dbReference type="SUPFAM" id="SSF102405">
    <property type="entry name" value="MCP/YpsA-like"/>
    <property type="match status" value="1"/>
</dbReference>
<dbReference type="PANTHER" id="PTHR31223:SF70">
    <property type="entry name" value="LOG FAMILY PROTEIN YJL055W"/>
    <property type="match status" value="1"/>
</dbReference>
<sequence>MKLVVFCGARYGKEKKYTNLATEIGEYMAEKRLGLVYGGSFSGLMGAVSTGVLAKNGHVTGIYPRGLFDDELPREEVSEFIYTETMDERKQLLINKSDAYLILPGGLGTLEELSQVLCSISIGLIPKKPIGILDIDGFYKPLVDFLIHAADEEFIDQISTQLAEMKEVA</sequence>
<dbReference type="NCBIfam" id="TIGR00730">
    <property type="entry name" value="Rossman fold protein, TIGR00730 family"/>
    <property type="match status" value="1"/>
</dbReference>
<organism evidence="3 4">
    <name type="scientific">Enterococcus hermanniensis</name>
    <dbReference type="NCBI Taxonomy" id="249189"/>
    <lineage>
        <taxon>Bacteria</taxon>
        <taxon>Bacillati</taxon>
        <taxon>Bacillota</taxon>
        <taxon>Bacilli</taxon>
        <taxon>Lactobacillales</taxon>
        <taxon>Enterococcaceae</taxon>
        <taxon>Enterococcus</taxon>
    </lineage>
</organism>
<dbReference type="EC" id="3.2.2.n1" evidence="2"/>
<dbReference type="RefSeq" id="WP_071857356.1">
    <property type="nucleotide sequence ID" value="NZ_JBHSHK010000001.1"/>
</dbReference>
<dbReference type="Pfam" id="PF03641">
    <property type="entry name" value="Lysine_decarbox"/>
    <property type="match status" value="1"/>
</dbReference>
<gene>
    <name evidence="3" type="ORF">RV04_GL001437</name>
</gene>
<reference evidence="3 4" key="1">
    <citation type="submission" date="2014-12" db="EMBL/GenBank/DDBJ databases">
        <title>Draft genome sequences of 29 type strains of Enterococci.</title>
        <authorList>
            <person name="Zhong Z."/>
            <person name="Sun Z."/>
            <person name="Liu W."/>
            <person name="Zhang W."/>
            <person name="Zhang H."/>
        </authorList>
    </citation>
    <scope>NUCLEOTIDE SEQUENCE [LARGE SCALE GENOMIC DNA]</scope>
    <source>
        <strain evidence="3 4">DSM 17122</strain>
    </source>
</reference>
<dbReference type="OrthoDB" id="9801098at2"/>
<dbReference type="Gene3D" id="3.40.50.450">
    <property type="match status" value="1"/>
</dbReference>
<comment type="caution">
    <text evidence="3">The sequence shown here is derived from an EMBL/GenBank/DDBJ whole genome shotgun (WGS) entry which is preliminary data.</text>
</comment>
<dbReference type="InterPro" id="IPR031100">
    <property type="entry name" value="LOG_fam"/>
</dbReference>
<protein>
    <recommendedName>
        <fullName evidence="2">Cytokinin riboside 5'-monophosphate phosphoribohydrolase</fullName>
        <ecNumber evidence="2">3.2.2.n1</ecNumber>
    </recommendedName>
</protein>
<dbReference type="STRING" id="249189.RV04_GL001437"/>
<proteinExistence type="inferred from homology"/>
<keyword evidence="2" id="KW-0203">Cytokinin biosynthesis</keyword>
<dbReference type="GO" id="GO:0009691">
    <property type="term" value="P:cytokinin biosynthetic process"/>
    <property type="evidence" value="ECO:0007669"/>
    <property type="project" value="UniProtKB-UniRule"/>
</dbReference>
<accession>A0A1L8TPL4</accession>
<keyword evidence="4" id="KW-1185">Reference proteome</keyword>
<comment type="similarity">
    <text evidence="1 2">Belongs to the LOG family.</text>
</comment>
<evidence type="ECO:0000256" key="2">
    <source>
        <dbReference type="RuleBase" id="RU363015"/>
    </source>
</evidence>
<dbReference type="Proteomes" id="UP000182077">
    <property type="component" value="Unassembled WGS sequence"/>
</dbReference>
<evidence type="ECO:0000256" key="1">
    <source>
        <dbReference type="ARBA" id="ARBA00006763"/>
    </source>
</evidence>
<dbReference type="AlphaFoldDB" id="A0A1L8TPL4"/>
<dbReference type="PANTHER" id="PTHR31223">
    <property type="entry name" value="LOG FAMILY PROTEIN YJL055W"/>
    <property type="match status" value="1"/>
</dbReference>
<keyword evidence="2" id="KW-0378">Hydrolase</keyword>
<evidence type="ECO:0000313" key="3">
    <source>
        <dbReference type="EMBL" id="OJG46271.1"/>
    </source>
</evidence>
<dbReference type="GO" id="GO:0005829">
    <property type="term" value="C:cytosol"/>
    <property type="evidence" value="ECO:0007669"/>
    <property type="project" value="TreeGrafter"/>
</dbReference>
<name>A0A1L8TPL4_9ENTE</name>
<dbReference type="EMBL" id="JXKQ01000003">
    <property type="protein sequence ID" value="OJG46271.1"/>
    <property type="molecule type" value="Genomic_DNA"/>
</dbReference>
<dbReference type="InterPro" id="IPR005269">
    <property type="entry name" value="LOG"/>
</dbReference>
<dbReference type="GO" id="GO:0016799">
    <property type="term" value="F:hydrolase activity, hydrolyzing N-glycosyl compounds"/>
    <property type="evidence" value="ECO:0007669"/>
    <property type="project" value="TreeGrafter"/>
</dbReference>
<evidence type="ECO:0000313" key="4">
    <source>
        <dbReference type="Proteomes" id="UP000182077"/>
    </source>
</evidence>